<feature type="region of interest" description="Disordered" evidence="2">
    <location>
        <begin position="1283"/>
        <end position="1302"/>
    </location>
</feature>
<reference evidence="5 6" key="1">
    <citation type="submission" date="2020-08" db="EMBL/GenBank/DDBJ databases">
        <title>Genomic Encyclopedia of Type Strains, Phase III (KMG-III): the genomes of soil and plant-associated and newly described type strains.</title>
        <authorList>
            <person name="Whitman W."/>
        </authorList>
    </citation>
    <scope>NUCLEOTIDE SEQUENCE [LARGE SCALE GENOMIC DNA]</scope>
    <source>
        <strain evidence="5 6">CECT 8897</strain>
    </source>
</reference>
<evidence type="ECO:0000313" key="5">
    <source>
        <dbReference type="EMBL" id="MBB3122418.1"/>
    </source>
</evidence>
<dbReference type="Proteomes" id="UP000541535">
    <property type="component" value="Unassembled WGS sequence"/>
</dbReference>
<dbReference type="Pfam" id="PF09136">
    <property type="entry name" value="Glucodextran_B"/>
    <property type="match status" value="2"/>
</dbReference>
<feature type="domain" description="Big-1" evidence="4">
    <location>
        <begin position="919"/>
        <end position="1017"/>
    </location>
</feature>
<comment type="caution">
    <text evidence="5">The sequence shown here is derived from an EMBL/GenBank/DDBJ whole genome shotgun (WGS) entry which is preliminary data.</text>
</comment>
<dbReference type="EMBL" id="JACHXD010000031">
    <property type="protein sequence ID" value="MBB3122418.1"/>
    <property type="molecule type" value="Genomic_DNA"/>
</dbReference>
<dbReference type="Gene3D" id="2.60.40.10">
    <property type="entry name" value="Immunoglobulins"/>
    <property type="match status" value="7"/>
</dbReference>
<name>A0A7W5BG89_9BURK</name>
<dbReference type="GO" id="GO:0030246">
    <property type="term" value="F:carbohydrate binding"/>
    <property type="evidence" value="ECO:0007669"/>
    <property type="project" value="InterPro"/>
</dbReference>
<organism evidence="5 6">
    <name type="scientific">Pseudoduganella violacea</name>
    <dbReference type="NCBI Taxonomy" id="1715466"/>
    <lineage>
        <taxon>Bacteria</taxon>
        <taxon>Pseudomonadati</taxon>
        <taxon>Pseudomonadota</taxon>
        <taxon>Betaproteobacteria</taxon>
        <taxon>Burkholderiales</taxon>
        <taxon>Oxalobacteraceae</taxon>
        <taxon>Telluria group</taxon>
        <taxon>Pseudoduganella</taxon>
    </lineage>
</organism>
<keyword evidence="6" id="KW-1185">Reference proteome</keyword>
<dbReference type="SUPFAM" id="SSF49452">
    <property type="entry name" value="Starch-binding domain-like"/>
    <property type="match status" value="1"/>
</dbReference>
<comment type="similarity">
    <text evidence="1">Belongs to the intimin/invasin family.</text>
</comment>
<gene>
    <name evidence="5" type="ORF">FHS03_005519</name>
</gene>
<feature type="region of interest" description="Disordered" evidence="2">
    <location>
        <begin position="620"/>
        <end position="640"/>
    </location>
</feature>
<evidence type="ECO:0000313" key="6">
    <source>
        <dbReference type="Proteomes" id="UP000541535"/>
    </source>
</evidence>
<protein>
    <recommendedName>
        <fullName evidence="4">Big-1 domain-containing protein</fullName>
    </recommendedName>
</protein>
<evidence type="ECO:0000259" key="4">
    <source>
        <dbReference type="PROSITE" id="PS51127"/>
    </source>
</evidence>
<evidence type="ECO:0000256" key="1">
    <source>
        <dbReference type="ARBA" id="ARBA00010116"/>
    </source>
</evidence>
<dbReference type="Pfam" id="PF19077">
    <property type="entry name" value="Big_13"/>
    <property type="match status" value="1"/>
</dbReference>
<dbReference type="InterPro" id="IPR013784">
    <property type="entry name" value="Carb-bd-like_fold"/>
</dbReference>
<dbReference type="InterPro" id="IPR008964">
    <property type="entry name" value="Invasin/intimin_cell_adhesion"/>
</dbReference>
<dbReference type="PROSITE" id="PS51127">
    <property type="entry name" value="BIG1"/>
    <property type="match status" value="1"/>
</dbReference>
<sequence length="1552" mass="161446">MLLFTRLGTQRIHLVDLFRMLLACAVAAMALAWAGSALAANPQVSKQSPLQPQNNSMPVISASFTPAAGGGEIDIRRVSLLLDSVDVVAQATVSSSGISYKPPKPLVEGRHNISLIVGDKNGNFGTANWSFVVDTREPLISAQEPKGVDNADPRSAIGASYTDKGGPIAPANVQILVDGVDVSAAAVKTASSVKYQPPAPLAAGSHTVKLSVTDAAGNTAVDSWSFGVAGGPSGVTIVQLAPAEGSVLAADALPSISAVFQGALNELDLAKTVLLLDDKNVTAQANLHSGGISLKPAAALNEGPHSVKLTLTDKASKKYDASWGFITRSLPLIDQRQPAFTFLAGGSAPLISASYSDVGAGIDAGKIKFLLDGADLTAQASIGANAFSYQVAAPLADGDHEVRLQVADRAGNVLESLWTFTLLSPPQITALSPKDVALPPGSKPTIAAQYQAAGGIELGGVRLFLNKADVTAQAQVRPDGISYIPAQPLRPGQHLVVLEVPGKTQSMAQASWQFEVDAEPSYEITLIKPAAGEVFLLPRGEIVATADASATSPMGLTVNGTDMSLSSEGLGPQYRATLDLKPGVNQLVLEARFADGKTISKTVEAVYEAAPMVSITSPQDRATLGPAVDSSPRDLTGNVERPVTITGSTNRPMQSVTVNQQQATLSGSEYRFEKFFLHEGTNLLTVVATDAHGRTGTASVTVSVDQTAPFLALEAPLNNSVTSANSIDIRGTVNDAVEGYYAAPEPVVNIVNGKRSVSAKVGDKQFLAAGVPLDLGPNQITVRATDEVGNVRSAQINIMRVAAGSSRLTIYGGNGQSGKAGAALPQPLTVAVLDQDGRAVPNTAVTFDISRGTGSLQRGPQGAAARNLQITTDANGLASVWLVLGKQSGPGSNAVHVSAAGIAEDLSFVASGEKGPPKHIRADLGINQYAATGTQPLEPLTAVVSDDQENRISGASVTFSVVAGEARFENGAASITVKTDKNGYAAVRPTLGALAGMTIVKAVPAENGNDFFEATFTLQALEAKEGPTRFSGVVMNDKGQPLPGARMSIGRTALSTTVDEKGRFAFEDVPPGKIDLFVDGRTVTLPGQQYPALHFEATAIKGAQNQLPHPVYLPALEMAEARVVGGDKDVVLKMPGFEGYEMTVFANSVTFPDGSKTGPLVVSPISFDKLPMTPPGGYAGFMAPAATIQPSGTRFDPPVQLKIPNTAGLKPGEKKPVYQWDHDLATFVQMGQATVTEDGAFLITDAGTGISKAGWHPIPNPPPPDDCPGSGGAPSCGPCATAESTGGKCPKQSCKPKPPCRPDPVTTNQMAELPKADLFTSKMKLLLKAIPIVTVAEVNVKGKGVRKLGGECCASVILSCEGPKPYEEVSGEGEVKGELGLGPPIMKERSDDKYLAWGKERWHLKFKLQVAAAKVTLKGNGAVKTKNSKCNNLDCTSISGTASINVSLADVKVTGSLDLEEVVGRPSWDKWQVIIGVGAEATGALKVGGIKGQFTHNSGGAECGKENSLKASWEEVAAEGKIKVTGKIPGLIWPAGALEYEFKYVLMEAQDI</sequence>
<feature type="chain" id="PRO_5031145274" description="Big-1 domain-containing protein" evidence="3">
    <location>
        <begin position="40"/>
        <end position="1552"/>
    </location>
</feature>
<proteinExistence type="inferred from homology"/>
<accession>A0A7W5BG89</accession>
<feature type="signal peptide" evidence="3">
    <location>
        <begin position="1"/>
        <end position="39"/>
    </location>
</feature>
<dbReference type="Gene3D" id="2.60.40.1120">
    <property type="entry name" value="Carboxypeptidase-like, regulatory domain"/>
    <property type="match status" value="1"/>
</dbReference>
<evidence type="ECO:0000256" key="3">
    <source>
        <dbReference type="SAM" id="SignalP"/>
    </source>
</evidence>
<dbReference type="InterPro" id="IPR044016">
    <property type="entry name" value="Big_13"/>
</dbReference>
<keyword evidence="3" id="KW-0732">Signal</keyword>
<dbReference type="SUPFAM" id="SSF49373">
    <property type="entry name" value="Invasin/intimin cell-adhesion fragments"/>
    <property type="match status" value="2"/>
</dbReference>
<dbReference type="InterPro" id="IPR013783">
    <property type="entry name" value="Ig-like_fold"/>
</dbReference>
<evidence type="ECO:0000256" key="2">
    <source>
        <dbReference type="SAM" id="MobiDB-lite"/>
    </source>
</evidence>
<dbReference type="InterPro" id="IPR003344">
    <property type="entry name" value="Big_1_dom"/>
</dbReference>
<dbReference type="RefSeq" id="WP_183444075.1">
    <property type="nucleotide sequence ID" value="NZ_JACHXD010000031.1"/>
</dbReference>